<dbReference type="AlphaFoldDB" id="A0A0J9QXD0"/>
<keyword evidence="1" id="KW-0732">Signal</keyword>
<dbReference type="PROSITE" id="PS51465">
    <property type="entry name" value="KAZAL_2"/>
    <property type="match status" value="1"/>
</dbReference>
<gene>
    <name evidence="3" type="primary">Dsim\GD29344</name>
    <name evidence="3" type="ORF">Dsimw501_GD29344</name>
</gene>
<feature type="signal peptide" evidence="1">
    <location>
        <begin position="1"/>
        <end position="18"/>
    </location>
</feature>
<dbReference type="EMBL" id="CM002910">
    <property type="protein sequence ID" value="KMY88379.1"/>
    <property type="molecule type" value="Genomic_DNA"/>
</dbReference>
<dbReference type="Bgee" id="FBgn0270634">
    <property type="expression patterns" value="Expressed in male reproductive system and 2 other cell types or tissues"/>
</dbReference>
<organism evidence="3 4">
    <name type="scientific">Drosophila simulans</name>
    <name type="common">Fruit fly</name>
    <dbReference type="NCBI Taxonomy" id="7240"/>
    <lineage>
        <taxon>Eukaryota</taxon>
        <taxon>Metazoa</taxon>
        <taxon>Ecdysozoa</taxon>
        <taxon>Arthropoda</taxon>
        <taxon>Hexapoda</taxon>
        <taxon>Insecta</taxon>
        <taxon>Pterygota</taxon>
        <taxon>Neoptera</taxon>
        <taxon>Endopterygota</taxon>
        <taxon>Diptera</taxon>
        <taxon>Brachycera</taxon>
        <taxon>Muscomorpha</taxon>
        <taxon>Ephydroidea</taxon>
        <taxon>Drosophilidae</taxon>
        <taxon>Drosophila</taxon>
        <taxon>Sophophora</taxon>
    </lineage>
</organism>
<proteinExistence type="predicted"/>
<reference evidence="3 4" key="1">
    <citation type="journal article" date="2013" name="Genome Res.">
        <title>A second-generation assembly of the Drosophila simulans genome provides new insights into patterns of lineage-specific divergence.</title>
        <authorList>
            <person name="Hu T.T."/>
            <person name="Eisen M.B."/>
            <person name="Thornton K.R."/>
            <person name="Andolfatto P."/>
        </authorList>
    </citation>
    <scope>NUCLEOTIDE SEQUENCE [LARGE SCALE GENOMIC DNA]</scope>
    <source>
        <strain evidence="4">w501</strain>
    </source>
</reference>
<dbReference type="Proteomes" id="UP000035880">
    <property type="component" value="Chromosome 2L"/>
</dbReference>
<evidence type="ECO:0000256" key="1">
    <source>
        <dbReference type="SAM" id="SignalP"/>
    </source>
</evidence>
<dbReference type="SUPFAM" id="SSF100895">
    <property type="entry name" value="Kazal-type serine protease inhibitors"/>
    <property type="match status" value="1"/>
</dbReference>
<evidence type="ECO:0000259" key="2">
    <source>
        <dbReference type="PROSITE" id="PS51465"/>
    </source>
</evidence>
<feature type="chain" id="PRO_5005321008" evidence="1">
    <location>
        <begin position="19"/>
        <end position="83"/>
    </location>
</feature>
<dbReference type="OrthoDB" id="126772at2759"/>
<feature type="domain" description="Kazal-like" evidence="2">
    <location>
        <begin position="13"/>
        <end position="72"/>
    </location>
</feature>
<evidence type="ECO:0000313" key="3">
    <source>
        <dbReference type="EMBL" id="KMY88379.1"/>
    </source>
</evidence>
<sequence length="83" mass="9414">MHILGLALICFWFGFAESCEKVCAHNFKPMCGHDGKCFTEAVNACQMRNINCVRIAKGKPVFKKLHLGACQRYFTICKMLPED</sequence>
<dbReference type="InterPro" id="IPR036058">
    <property type="entry name" value="Kazal_dom_sf"/>
</dbReference>
<dbReference type="Gene3D" id="3.30.60.30">
    <property type="match status" value="1"/>
</dbReference>
<dbReference type="InterPro" id="IPR002350">
    <property type="entry name" value="Kazal_dom"/>
</dbReference>
<dbReference type="KEGG" id="dsi:Dsimw501_GD29344"/>
<protein>
    <submittedName>
        <fullName evidence="3">Uncharacterized protein, isoform A</fullName>
    </submittedName>
</protein>
<evidence type="ECO:0000313" key="4">
    <source>
        <dbReference type="Proteomes" id="UP000035880"/>
    </source>
</evidence>
<name>A0A0J9QXD0_DROSI</name>
<accession>A0A0J9QXD0</accession>